<name>E9G5U5_DAPPU</name>
<sequence length="84" mass="9640">MEFVIILTVIIIPSPSPCQVARIFSGHENGLSQLRRWQETSSWALHGRWGADWTVYESRLGTAETFKERQTPETSSFLLSKEDE</sequence>
<dbReference type="HOGENOM" id="CLU_2529694_0_0_1"/>
<protein>
    <submittedName>
        <fullName evidence="1">Uncharacterized protein</fullName>
    </submittedName>
</protein>
<evidence type="ECO:0000313" key="2">
    <source>
        <dbReference type="Proteomes" id="UP000000305"/>
    </source>
</evidence>
<reference evidence="1 2" key="1">
    <citation type="journal article" date="2011" name="Science">
        <title>The ecoresponsive genome of Daphnia pulex.</title>
        <authorList>
            <person name="Colbourne J.K."/>
            <person name="Pfrender M.E."/>
            <person name="Gilbert D."/>
            <person name="Thomas W.K."/>
            <person name="Tucker A."/>
            <person name="Oakley T.H."/>
            <person name="Tokishita S."/>
            <person name="Aerts A."/>
            <person name="Arnold G.J."/>
            <person name="Basu M.K."/>
            <person name="Bauer D.J."/>
            <person name="Caceres C.E."/>
            <person name="Carmel L."/>
            <person name="Casola C."/>
            <person name="Choi J.H."/>
            <person name="Detter J.C."/>
            <person name="Dong Q."/>
            <person name="Dusheyko S."/>
            <person name="Eads B.D."/>
            <person name="Frohlich T."/>
            <person name="Geiler-Samerotte K.A."/>
            <person name="Gerlach D."/>
            <person name="Hatcher P."/>
            <person name="Jogdeo S."/>
            <person name="Krijgsveld J."/>
            <person name="Kriventseva E.V."/>
            <person name="Kultz D."/>
            <person name="Laforsch C."/>
            <person name="Lindquist E."/>
            <person name="Lopez J."/>
            <person name="Manak J.R."/>
            <person name="Muller J."/>
            <person name="Pangilinan J."/>
            <person name="Patwardhan R.P."/>
            <person name="Pitluck S."/>
            <person name="Pritham E.J."/>
            <person name="Rechtsteiner A."/>
            <person name="Rho M."/>
            <person name="Rogozin I.B."/>
            <person name="Sakarya O."/>
            <person name="Salamov A."/>
            <person name="Schaack S."/>
            <person name="Shapiro H."/>
            <person name="Shiga Y."/>
            <person name="Skalitzky C."/>
            <person name="Smith Z."/>
            <person name="Souvorov A."/>
            <person name="Sung W."/>
            <person name="Tang Z."/>
            <person name="Tsuchiya D."/>
            <person name="Tu H."/>
            <person name="Vos H."/>
            <person name="Wang M."/>
            <person name="Wolf Y.I."/>
            <person name="Yamagata H."/>
            <person name="Yamada T."/>
            <person name="Ye Y."/>
            <person name="Shaw J.R."/>
            <person name="Andrews J."/>
            <person name="Crease T.J."/>
            <person name="Tang H."/>
            <person name="Lucas S.M."/>
            <person name="Robertson H.M."/>
            <person name="Bork P."/>
            <person name="Koonin E.V."/>
            <person name="Zdobnov E.M."/>
            <person name="Grigoriev I.V."/>
            <person name="Lynch M."/>
            <person name="Boore J.L."/>
        </authorList>
    </citation>
    <scope>NUCLEOTIDE SEQUENCE [LARGE SCALE GENOMIC DNA]</scope>
</reference>
<keyword evidence="2" id="KW-1185">Reference proteome</keyword>
<evidence type="ECO:0000313" key="1">
    <source>
        <dbReference type="EMBL" id="EFX85110.1"/>
    </source>
</evidence>
<dbReference type="EMBL" id="GL732533">
    <property type="protein sequence ID" value="EFX85110.1"/>
    <property type="molecule type" value="Genomic_DNA"/>
</dbReference>
<accession>E9G5U5</accession>
<dbReference type="InParanoid" id="E9G5U5"/>
<organism evidence="1 2">
    <name type="scientific">Daphnia pulex</name>
    <name type="common">Water flea</name>
    <dbReference type="NCBI Taxonomy" id="6669"/>
    <lineage>
        <taxon>Eukaryota</taxon>
        <taxon>Metazoa</taxon>
        <taxon>Ecdysozoa</taxon>
        <taxon>Arthropoda</taxon>
        <taxon>Crustacea</taxon>
        <taxon>Branchiopoda</taxon>
        <taxon>Diplostraca</taxon>
        <taxon>Cladocera</taxon>
        <taxon>Anomopoda</taxon>
        <taxon>Daphniidae</taxon>
        <taxon>Daphnia</taxon>
    </lineage>
</organism>
<dbReference type="AlphaFoldDB" id="E9G5U5"/>
<gene>
    <name evidence="1" type="ORF">DAPPUDRAFT_238225</name>
</gene>
<dbReference type="Proteomes" id="UP000000305">
    <property type="component" value="Unassembled WGS sequence"/>
</dbReference>
<dbReference type="KEGG" id="dpx:DAPPUDRAFT_238225"/>
<proteinExistence type="predicted"/>